<evidence type="ECO:0000256" key="1">
    <source>
        <dbReference type="ARBA" id="ARBA00022737"/>
    </source>
</evidence>
<evidence type="ECO:0000313" key="3">
    <source>
        <dbReference type="EMBL" id="KAL3636590.1"/>
    </source>
</evidence>
<gene>
    <name evidence="3" type="ORF">CASFOL_018889</name>
</gene>
<dbReference type="Proteomes" id="UP001632038">
    <property type="component" value="Unassembled WGS sequence"/>
</dbReference>
<evidence type="ECO:0008006" key="5">
    <source>
        <dbReference type="Google" id="ProtNLM"/>
    </source>
</evidence>
<feature type="repeat" description="PPR" evidence="2">
    <location>
        <begin position="1089"/>
        <end position="1123"/>
    </location>
</feature>
<dbReference type="PANTHER" id="PTHR47942">
    <property type="entry name" value="TETRATRICOPEPTIDE REPEAT (TPR)-LIKE SUPERFAMILY PROTEIN-RELATED"/>
    <property type="match status" value="1"/>
</dbReference>
<dbReference type="InterPro" id="IPR011990">
    <property type="entry name" value="TPR-like_helical_dom_sf"/>
</dbReference>
<comment type="caution">
    <text evidence="3">The sequence shown here is derived from an EMBL/GenBank/DDBJ whole genome shotgun (WGS) entry which is preliminary data.</text>
</comment>
<feature type="repeat" description="PPR" evidence="2">
    <location>
        <begin position="1124"/>
        <end position="1158"/>
    </location>
</feature>
<dbReference type="InterPro" id="IPR051222">
    <property type="entry name" value="PPR/CCM1_RNA-binding"/>
</dbReference>
<dbReference type="NCBIfam" id="TIGR00756">
    <property type="entry name" value="PPR"/>
    <property type="match status" value="3"/>
</dbReference>
<dbReference type="PANTHER" id="PTHR47942:SF16">
    <property type="entry name" value="PENTATRICOPEPTIDE REPEAT DOMAIN CONTAINING PROTEIN-RELATED"/>
    <property type="match status" value="1"/>
</dbReference>
<keyword evidence="4" id="KW-1185">Reference proteome</keyword>
<sequence length="1234" mass="141623">MYRTFSLYHTKHHRYELVCSILTRIFFLPKKLHFSTAALSENPKIPSYSSDHTNRDLSSINLSGIAKTVLSKCSHLQDTNKGELFITLSLKDYFLRLSYISPEVIRRFWRVTVLNPQDVLEILLGFESETENYKVVESLYGIFMWASGQNVDFVHFPQSCKIMASMLVRNVFFREAEYLLSRKESQGILLGCDKILSNLIEGYLEVFELDKGLSIYEGMRKLNLVPSFSSYKAILEYLVQLNETELMYNVYVDMIKMGMGKNVEEKEIHENVIRLLCVDGKVQEARYLVKKITGLGIKPTNLAVNAISSGYCDKKDYNDLLNFLTDAHIVPDSKLGNKILFSLCRNFGSEQADLFLEKLEEINFCPDEITFGILIGFSCREGRLKNSFFYISEIVSRGLKPNLYSYNALLSRLFKEDMWMHTRDVLVEMNDMVVIPNLSTYKVLLAGFCKARQFDEVKAMVSEMADRNFIKFSKSDDLLTEGFKILGLSPSAVKIKRDNDKGLSKAEFFDDLGNGLYLDTNMDEYEKQITRVLEDNMVLDFNSVIIENNRSLDIKTIMGEMETWGQELSLPALSSLLRRAPFNVETIDHYFAVMYKSIYKLDHEDLNILVRVFSKKGFTFRARTVFDGIVRRGYMVENDTYSALLFDACKKGDLRSFRYICELAQKFKWSPGEKDRGALLGFLCKNRWFNEAFELLEIFLSANTNDIIVTFHVFLEKLCSQGFTSTAHVFLDACSNEADIFDQAAYTRLVNGFCQEKKFTEALKVFEMMLFLNLSPSVDVYTQIISQLCKTNFEKAVELKILCLRDHPSALIPINCALIKGFSKSGRIENAASLFEEVLSLNGLILDAKVYNALIEGYCGQTNNFKKVKEFLGAMVRKNLSISVSSYSKMVCLSCKDRKLSLAMSLKELMLQISKLSPLILHNILIFHVSSMCNVFLLDEITSRAVHFDDVTYNYVIQGLLLCDDTSRSLQYLTNMISRDFRPSNRTLRKLVARLCGNSDINPPLDLCREMESRNWIFGSFILNKIVDALLDNGHIREAIDFLDKLALKDLISNNVSYDYLIKRFYQHDQLDKSVDLLNIMLRKELNPESVSYDYIIRGFCDGCKWDEALDFYTEMLCRGLKPGLITCEILVFGLSECGRLGEAERILKSMIEFGENPRREVFETLVDKYRLEKNTRKVSEIVRFMQQKGYEPDFDTHWSLISNLSDSSKKDESGKSNGFLSGLLSGFVTPNKN</sequence>
<organism evidence="3 4">
    <name type="scientific">Castilleja foliolosa</name>
    <dbReference type="NCBI Taxonomy" id="1961234"/>
    <lineage>
        <taxon>Eukaryota</taxon>
        <taxon>Viridiplantae</taxon>
        <taxon>Streptophyta</taxon>
        <taxon>Embryophyta</taxon>
        <taxon>Tracheophyta</taxon>
        <taxon>Spermatophyta</taxon>
        <taxon>Magnoliopsida</taxon>
        <taxon>eudicotyledons</taxon>
        <taxon>Gunneridae</taxon>
        <taxon>Pentapetalae</taxon>
        <taxon>asterids</taxon>
        <taxon>lamiids</taxon>
        <taxon>Lamiales</taxon>
        <taxon>Orobanchaceae</taxon>
        <taxon>Pedicularideae</taxon>
        <taxon>Castillejinae</taxon>
        <taxon>Castilleja</taxon>
    </lineage>
</organism>
<dbReference type="Pfam" id="PF01535">
    <property type="entry name" value="PPR"/>
    <property type="match status" value="1"/>
</dbReference>
<dbReference type="EMBL" id="JAVIJP010000026">
    <property type="protein sequence ID" value="KAL3636590.1"/>
    <property type="molecule type" value="Genomic_DNA"/>
</dbReference>
<protein>
    <recommendedName>
        <fullName evidence="5">Pentatricopeptide repeat-containing protein</fullName>
    </recommendedName>
</protein>
<evidence type="ECO:0000256" key="2">
    <source>
        <dbReference type="PROSITE-ProRule" id="PRU00708"/>
    </source>
</evidence>
<proteinExistence type="predicted"/>
<dbReference type="Pfam" id="PF13041">
    <property type="entry name" value="PPR_2"/>
    <property type="match status" value="3"/>
</dbReference>
<name>A0ABD3D2T8_9LAMI</name>
<feature type="repeat" description="PPR" evidence="2">
    <location>
        <begin position="1054"/>
        <end position="1088"/>
    </location>
</feature>
<evidence type="ECO:0000313" key="4">
    <source>
        <dbReference type="Proteomes" id="UP001632038"/>
    </source>
</evidence>
<dbReference type="Gene3D" id="1.25.40.10">
    <property type="entry name" value="Tetratricopeptide repeat domain"/>
    <property type="match status" value="7"/>
</dbReference>
<dbReference type="PROSITE" id="PS51375">
    <property type="entry name" value="PPR"/>
    <property type="match status" value="8"/>
</dbReference>
<keyword evidence="1" id="KW-0677">Repeat</keyword>
<dbReference type="AlphaFoldDB" id="A0ABD3D2T8"/>
<accession>A0ABD3D2T8</accession>
<feature type="repeat" description="PPR" evidence="2">
    <location>
        <begin position="742"/>
        <end position="776"/>
    </location>
</feature>
<dbReference type="SUPFAM" id="SSF81901">
    <property type="entry name" value="HCP-like"/>
    <property type="match status" value="1"/>
</dbReference>
<feature type="repeat" description="PPR" evidence="2">
    <location>
        <begin position="367"/>
        <end position="401"/>
    </location>
</feature>
<feature type="repeat" description="PPR" evidence="2">
    <location>
        <begin position="847"/>
        <end position="882"/>
    </location>
</feature>
<dbReference type="InterPro" id="IPR002885">
    <property type="entry name" value="PPR_rpt"/>
</dbReference>
<feature type="repeat" description="PPR" evidence="2">
    <location>
        <begin position="437"/>
        <end position="471"/>
    </location>
</feature>
<feature type="repeat" description="PPR" evidence="2">
    <location>
        <begin position="949"/>
        <end position="983"/>
    </location>
</feature>
<reference evidence="4" key="1">
    <citation type="journal article" date="2024" name="IScience">
        <title>Strigolactones Initiate the Formation of Haustorium-like Structures in Castilleja.</title>
        <authorList>
            <person name="Buerger M."/>
            <person name="Peterson D."/>
            <person name="Chory J."/>
        </authorList>
    </citation>
    <scope>NUCLEOTIDE SEQUENCE [LARGE SCALE GENOMIC DNA]</scope>
</reference>